<dbReference type="RefSeq" id="WP_349805395.1">
    <property type="nucleotide sequence ID" value="NZ_JBEGDP010000027.1"/>
</dbReference>
<feature type="domain" description="Oxidoreductase molybdopterin-binding" evidence="2">
    <location>
        <begin position="113"/>
        <end position="184"/>
    </location>
</feature>
<gene>
    <name evidence="3" type="ORF">V6R90_17265</name>
</gene>
<organism evidence="3 4">
    <name type="scientific">Nocardioides kribbensis</name>
    <dbReference type="NCBI Taxonomy" id="305517"/>
    <lineage>
        <taxon>Bacteria</taxon>
        <taxon>Bacillati</taxon>
        <taxon>Actinomycetota</taxon>
        <taxon>Actinomycetes</taxon>
        <taxon>Propionibacteriales</taxon>
        <taxon>Nocardioidaceae</taxon>
        <taxon>Nocardioides</taxon>
    </lineage>
</organism>
<dbReference type="Pfam" id="PF00174">
    <property type="entry name" value="Oxidored_molyb"/>
    <property type="match status" value="1"/>
</dbReference>
<dbReference type="EMBL" id="JBEGDP010000027">
    <property type="protein sequence ID" value="MEQ7849032.1"/>
    <property type="molecule type" value="Genomic_DNA"/>
</dbReference>
<dbReference type="InterPro" id="IPR000572">
    <property type="entry name" value="OxRdtase_Mopterin-bd_dom"/>
</dbReference>
<protein>
    <submittedName>
        <fullName evidence="3">Molybdopterin-dependent oxidoreductase</fullName>
    </submittedName>
</protein>
<keyword evidence="4" id="KW-1185">Reference proteome</keyword>
<evidence type="ECO:0000259" key="2">
    <source>
        <dbReference type="Pfam" id="PF00174"/>
    </source>
</evidence>
<sequence>MDDLTTRLSRPARATVRVAAPLVLLLALGSACSPGPDASSSAADAPPVAEVTTLTPATLEPGDEVPAPTGPVVLTIRGGSVHNVGDRLELDRALLDRLGSVSYEADDDQATGGRRTFSGPLVATLLEVAGAGDATIMATHAINDYTADVPVSDASAYPLMLATRTDGEPMDVAGYGPTRFVYPTEGAPELDSPEYDARWVWQLDRITLR</sequence>
<dbReference type="PROSITE" id="PS51257">
    <property type="entry name" value="PROKAR_LIPOPROTEIN"/>
    <property type="match status" value="1"/>
</dbReference>
<dbReference type="Proteomes" id="UP001482520">
    <property type="component" value="Unassembled WGS sequence"/>
</dbReference>
<comment type="caution">
    <text evidence="3">The sequence shown here is derived from an EMBL/GenBank/DDBJ whole genome shotgun (WGS) entry which is preliminary data.</text>
</comment>
<feature type="signal peptide" evidence="1">
    <location>
        <begin position="1"/>
        <end position="33"/>
    </location>
</feature>
<keyword evidence="1" id="KW-0732">Signal</keyword>
<dbReference type="SUPFAM" id="SSF56524">
    <property type="entry name" value="Oxidoreductase molybdopterin-binding domain"/>
    <property type="match status" value="1"/>
</dbReference>
<dbReference type="InterPro" id="IPR036374">
    <property type="entry name" value="OxRdtase_Mopterin-bd_sf"/>
</dbReference>
<evidence type="ECO:0000256" key="1">
    <source>
        <dbReference type="SAM" id="SignalP"/>
    </source>
</evidence>
<evidence type="ECO:0000313" key="3">
    <source>
        <dbReference type="EMBL" id="MEQ7849032.1"/>
    </source>
</evidence>
<reference evidence="3 4" key="1">
    <citation type="submission" date="2024-02" db="EMBL/GenBank/DDBJ databases">
        <title>Full genome sequence of Nocardioides kribbensis.</title>
        <authorList>
            <person name="Poletto B.L."/>
            <person name="Silva G."/>
            <person name="Galante D."/>
            <person name="Campos K.R."/>
            <person name="Santos M.B.N."/>
            <person name="Sacchi C.T."/>
        </authorList>
    </citation>
    <scope>NUCLEOTIDE SEQUENCE [LARGE SCALE GENOMIC DNA]</scope>
    <source>
        <strain evidence="3 4">O4R</strain>
    </source>
</reference>
<proteinExistence type="predicted"/>
<evidence type="ECO:0000313" key="4">
    <source>
        <dbReference type="Proteomes" id="UP001482520"/>
    </source>
</evidence>
<feature type="chain" id="PRO_5045414187" evidence="1">
    <location>
        <begin position="34"/>
        <end position="209"/>
    </location>
</feature>
<name>A0ABV1P2Q0_9ACTN</name>
<dbReference type="Gene3D" id="3.90.420.10">
    <property type="entry name" value="Oxidoreductase, molybdopterin-binding domain"/>
    <property type="match status" value="1"/>
</dbReference>
<accession>A0ABV1P2Q0</accession>